<sequence>MPTVAETLNHPSFPTAIWNLAASRTGKLPVAAGRGGPFNLSWEVHGTGPIHLLLIMGLGSLKTAWQRQTLYFGHEHGDKYSVLIVDNRGMGDSDKPLMRYSTSEMARDIIEVLEHLGWVSSPATRQLHLAGVSLGGMIAQELACLIPDSLSSLTLICTAARIENTTGFFENMSARANMLIPRSVETTIPRTAAQLFPKKWLVGPDDSVLPDLSKGTPGVGPPLPVPGYPQIEEYRRFDNRYQRFVAEEMHKRTDPKRFQRKGFFMQLIAAGWHCKSPEQLKEMADRIGRERIFVMHGGEDGMITVPHGRKLIAYIQPGRGEIIEALGEKLDGRA</sequence>
<dbReference type="InterPro" id="IPR050471">
    <property type="entry name" value="AB_hydrolase"/>
</dbReference>
<protein>
    <submittedName>
        <fullName evidence="2">Alpha/beta-hydrolase</fullName>
    </submittedName>
</protein>
<keyword evidence="3" id="KW-1185">Reference proteome</keyword>
<dbReference type="PANTHER" id="PTHR43433">
    <property type="entry name" value="HYDROLASE, ALPHA/BETA FOLD FAMILY PROTEIN"/>
    <property type="match status" value="1"/>
</dbReference>
<dbReference type="InterPro" id="IPR000073">
    <property type="entry name" value="AB_hydrolase_1"/>
</dbReference>
<dbReference type="AlphaFoldDB" id="A0AA38R6Q6"/>
<comment type="caution">
    <text evidence="2">The sequence shown here is derived from an EMBL/GenBank/DDBJ whole genome shotgun (WGS) entry which is preliminary data.</text>
</comment>
<dbReference type="PANTHER" id="PTHR43433:SF5">
    <property type="entry name" value="AB HYDROLASE-1 DOMAIN-CONTAINING PROTEIN"/>
    <property type="match status" value="1"/>
</dbReference>
<evidence type="ECO:0000259" key="1">
    <source>
        <dbReference type="Pfam" id="PF00561"/>
    </source>
</evidence>
<gene>
    <name evidence="2" type="ORF">NKR19_g8131</name>
</gene>
<evidence type="ECO:0000313" key="2">
    <source>
        <dbReference type="EMBL" id="KAJ9137639.1"/>
    </source>
</evidence>
<organism evidence="2 3">
    <name type="scientific">Coniochaeta hoffmannii</name>
    <dbReference type="NCBI Taxonomy" id="91930"/>
    <lineage>
        <taxon>Eukaryota</taxon>
        <taxon>Fungi</taxon>
        <taxon>Dikarya</taxon>
        <taxon>Ascomycota</taxon>
        <taxon>Pezizomycotina</taxon>
        <taxon>Sordariomycetes</taxon>
        <taxon>Sordariomycetidae</taxon>
        <taxon>Coniochaetales</taxon>
        <taxon>Coniochaetaceae</taxon>
        <taxon>Coniochaeta</taxon>
    </lineage>
</organism>
<evidence type="ECO:0000313" key="3">
    <source>
        <dbReference type="Proteomes" id="UP001174691"/>
    </source>
</evidence>
<reference evidence="2" key="1">
    <citation type="submission" date="2022-07" db="EMBL/GenBank/DDBJ databases">
        <title>Fungi with potential for degradation of polypropylene.</title>
        <authorList>
            <person name="Gostincar C."/>
        </authorList>
    </citation>
    <scope>NUCLEOTIDE SEQUENCE</scope>
    <source>
        <strain evidence="2">EXF-13287</strain>
    </source>
</reference>
<dbReference type="EMBL" id="JANBVN010000156">
    <property type="protein sequence ID" value="KAJ9137639.1"/>
    <property type="molecule type" value="Genomic_DNA"/>
</dbReference>
<dbReference type="InterPro" id="IPR029058">
    <property type="entry name" value="AB_hydrolase_fold"/>
</dbReference>
<dbReference type="Pfam" id="PF00561">
    <property type="entry name" value="Abhydrolase_1"/>
    <property type="match status" value="1"/>
</dbReference>
<dbReference type="Gene3D" id="3.40.50.1820">
    <property type="entry name" value="alpha/beta hydrolase"/>
    <property type="match status" value="1"/>
</dbReference>
<dbReference type="SUPFAM" id="SSF53474">
    <property type="entry name" value="alpha/beta-Hydrolases"/>
    <property type="match status" value="1"/>
</dbReference>
<name>A0AA38R6Q6_9PEZI</name>
<feature type="domain" description="AB hydrolase-1" evidence="1">
    <location>
        <begin position="76"/>
        <end position="172"/>
    </location>
</feature>
<dbReference type="Proteomes" id="UP001174691">
    <property type="component" value="Unassembled WGS sequence"/>
</dbReference>
<accession>A0AA38R6Q6</accession>
<proteinExistence type="predicted"/>